<dbReference type="InterPro" id="IPR013783">
    <property type="entry name" value="Ig-like_fold"/>
</dbReference>
<dbReference type="InterPro" id="IPR003961">
    <property type="entry name" value="FN3_dom"/>
</dbReference>
<feature type="compositionally biased region" description="Low complexity" evidence="1">
    <location>
        <begin position="318"/>
        <end position="327"/>
    </location>
</feature>
<dbReference type="PROSITE" id="PS50853">
    <property type="entry name" value="FN3"/>
    <property type="match status" value="1"/>
</dbReference>
<evidence type="ECO:0000313" key="4">
    <source>
        <dbReference type="Proteomes" id="UP001652445"/>
    </source>
</evidence>
<dbReference type="Gene3D" id="2.60.40.10">
    <property type="entry name" value="Immunoglobulins"/>
    <property type="match status" value="1"/>
</dbReference>
<gene>
    <name evidence="3" type="ORF">OB236_39115</name>
</gene>
<comment type="caution">
    <text evidence="3">The sequence shown here is derived from an EMBL/GenBank/DDBJ whole genome shotgun (WGS) entry which is preliminary data.</text>
</comment>
<dbReference type="PROSITE" id="PS51257">
    <property type="entry name" value="PROKAR_LIPOPROTEIN"/>
    <property type="match status" value="1"/>
</dbReference>
<proteinExistence type="predicted"/>
<accession>A0ABT2UU16</accession>
<dbReference type="EMBL" id="JAOQIO010000125">
    <property type="protein sequence ID" value="MCU6798155.1"/>
    <property type="molecule type" value="Genomic_DNA"/>
</dbReference>
<reference evidence="3 4" key="1">
    <citation type="submission" date="2022-09" db="EMBL/GenBank/DDBJ databases">
        <authorList>
            <person name="Han X.L."/>
            <person name="Wang Q."/>
            <person name="Lu T."/>
        </authorList>
    </citation>
    <scope>NUCLEOTIDE SEQUENCE [LARGE SCALE GENOMIC DNA]</scope>
    <source>
        <strain evidence="3 4">WQ 127069</strain>
    </source>
</reference>
<dbReference type="SMART" id="SM00060">
    <property type="entry name" value="FN3"/>
    <property type="match status" value="1"/>
</dbReference>
<feature type="compositionally biased region" description="Low complexity" evidence="1">
    <location>
        <begin position="296"/>
        <end position="310"/>
    </location>
</feature>
<organism evidence="3 4">
    <name type="scientific">Paenibacillus baimaensis</name>
    <dbReference type="NCBI Taxonomy" id="2982185"/>
    <lineage>
        <taxon>Bacteria</taxon>
        <taxon>Bacillati</taxon>
        <taxon>Bacillota</taxon>
        <taxon>Bacilli</taxon>
        <taxon>Bacillales</taxon>
        <taxon>Paenibacillaceae</taxon>
        <taxon>Paenibacillus</taxon>
    </lineage>
</organism>
<dbReference type="CDD" id="cd00063">
    <property type="entry name" value="FN3"/>
    <property type="match status" value="1"/>
</dbReference>
<keyword evidence="4" id="KW-1185">Reference proteome</keyword>
<dbReference type="InterPro" id="IPR036116">
    <property type="entry name" value="FN3_sf"/>
</dbReference>
<evidence type="ECO:0000256" key="1">
    <source>
        <dbReference type="SAM" id="MobiDB-lite"/>
    </source>
</evidence>
<dbReference type="Proteomes" id="UP001652445">
    <property type="component" value="Unassembled WGS sequence"/>
</dbReference>
<sequence length="341" mass="35957">MVSDKIVAHNGEYNTSVYLNQTVCSCWYWPINTNVLLNNSFEDEVTGASLSWVVNEPPGTAVSIAKVPSVVNSVYLYDNSTVNSAEISKTFASHSSTLNAEWRFKGETDLTNIRFQLRNGTTVATDVYVNAPGSLEANGAVMQKVNLGTWYTVKLVANPAASKYDLYVNDTVKASGIPFSSPVTSLDTIRFSTGVANKNSLYIDDVAIYGITPPTWASNKSLTYTSRNTNSISLSWSGVDDTTVTYYVYNGTSLSHTVAGATYATISGLSFNTNYDFTVQAADAFGNVSTDGPTLAVATTSSSSRSSGSSSSGGGVSADGSGTSTSVIVGADGSITRSQPS</sequence>
<name>A0ABT2UU16_9BACL</name>
<feature type="domain" description="Fibronectin type-III" evidence="2">
    <location>
        <begin position="218"/>
        <end position="303"/>
    </location>
</feature>
<dbReference type="SUPFAM" id="SSF49265">
    <property type="entry name" value="Fibronectin type III"/>
    <property type="match status" value="1"/>
</dbReference>
<feature type="region of interest" description="Disordered" evidence="1">
    <location>
        <begin position="296"/>
        <end position="341"/>
    </location>
</feature>
<protein>
    <submittedName>
        <fullName evidence="3">Fibronectin type III domain-containing protein</fullName>
    </submittedName>
</protein>
<dbReference type="Pfam" id="PF00041">
    <property type="entry name" value="fn3"/>
    <property type="match status" value="1"/>
</dbReference>
<evidence type="ECO:0000313" key="3">
    <source>
        <dbReference type="EMBL" id="MCU6798155.1"/>
    </source>
</evidence>
<evidence type="ECO:0000259" key="2">
    <source>
        <dbReference type="PROSITE" id="PS50853"/>
    </source>
</evidence>